<proteinExistence type="predicted"/>
<dbReference type="AlphaFoldDB" id="A0A919FNH9"/>
<comment type="caution">
    <text evidence="2">The sequence shown here is derived from an EMBL/GenBank/DDBJ whole genome shotgun (WGS) entry which is preliminary data.</text>
</comment>
<reference evidence="2" key="1">
    <citation type="journal article" date="2014" name="Int. J. Syst. Evol. Microbiol.">
        <title>Complete genome sequence of Corynebacterium casei LMG S-19264T (=DSM 44701T), isolated from a smear-ripened cheese.</title>
        <authorList>
            <consortium name="US DOE Joint Genome Institute (JGI-PGF)"/>
            <person name="Walter F."/>
            <person name="Albersmeier A."/>
            <person name="Kalinowski J."/>
            <person name="Ruckert C."/>
        </authorList>
    </citation>
    <scope>NUCLEOTIDE SEQUENCE</scope>
    <source>
        <strain evidence="2">CGMCC 4.7398</strain>
    </source>
</reference>
<feature type="signal peptide" evidence="1">
    <location>
        <begin position="1"/>
        <end position="35"/>
    </location>
</feature>
<sequence>MDARKTNARPTRNRLVAGCLLAVPLLFLGVAPAAADPPTEEVQPLDVFDDVNPCTGLIHTVTIATTFSVHDHQGTEVFTGDSVISTSTGFSGQGTASFTGNSQVERFHFIDMLTNDEGDRIQAKGIFVLDLSTDTVRVDRFDLVCVG</sequence>
<evidence type="ECO:0000313" key="2">
    <source>
        <dbReference type="EMBL" id="GHH69607.1"/>
    </source>
</evidence>
<feature type="chain" id="PRO_5039233397" description="Dirigent-like protein" evidence="1">
    <location>
        <begin position="36"/>
        <end position="147"/>
    </location>
</feature>
<dbReference type="EMBL" id="BNAS01000002">
    <property type="protein sequence ID" value="GHH69607.1"/>
    <property type="molecule type" value="Genomic_DNA"/>
</dbReference>
<gene>
    <name evidence="2" type="ORF">GCM10017772_14830</name>
</gene>
<keyword evidence="1" id="KW-0732">Signal</keyword>
<dbReference type="Proteomes" id="UP000627369">
    <property type="component" value="Unassembled WGS sequence"/>
</dbReference>
<evidence type="ECO:0000313" key="3">
    <source>
        <dbReference type="Proteomes" id="UP000627369"/>
    </source>
</evidence>
<evidence type="ECO:0008006" key="4">
    <source>
        <dbReference type="Google" id="ProtNLM"/>
    </source>
</evidence>
<dbReference type="RefSeq" id="WP_189668642.1">
    <property type="nucleotide sequence ID" value="NZ_BNAS01000002.1"/>
</dbReference>
<accession>A0A919FNH9</accession>
<reference evidence="2" key="2">
    <citation type="submission" date="2020-09" db="EMBL/GenBank/DDBJ databases">
        <authorList>
            <person name="Sun Q."/>
            <person name="Zhou Y."/>
        </authorList>
    </citation>
    <scope>NUCLEOTIDE SEQUENCE</scope>
    <source>
        <strain evidence="2">CGMCC 4.7398</strain>
    </source>
</reference>
<keyword evidence="3" id="KW-1185">Reference proteome</keyword>
<name>A0A919FNH9_9MICO</name>
<protein>
    <recommendedName>
        <fullName evidence="4">Dirigent-like protein</fullName>
    </recommendedName>
</protein>
<evidence type="ECO:0000256" key="1">
    <source>
        <dbReference type="SAM" id="SignalP"/>
    </source>
</evidence>
<organism evidence="2 3">
    <name type="scientific">Promicromonospora soli</name>
    <dbReference type="NCBI Taxonomy" id="2035533"/>
    <lineage>
        <taxon>Bacteria</taxon>
        <taxon>Bacillati</taxon>
        <taxon>Actinomycetota</taxon>
        <taxon>Actinomycetes</taxon>
        <taxon>Micrococcales</taxon>
        <taxon>Promicromonosporaceae</taxon>
        <taxon>Promicromonospora</taxon>
    </lineage>
</organism>